<dbReference type="GeneTree" id="ENSGT00950000186000"/>
<evidence type="ECO:0000313" key="5">
    <source>
        <dbReference type="Ensembl" id="ENSAMEP00000031021.1"/>
    </source>
</evidence>
<evidence type="ECO:0000256" key="1">
    <source>
        <dbReference type="ARBA" id="ARBA00002516"/>
    </source>
</evidence>
<dbReference type="InParanoid" id="A0A7N5P5A3"/>
<evidence type="ECO:0000256" key="3">
    <source>
        <dbReference type="ARBA" id="ARBA00011708"/>
    </source>
</evidence>
<proteinExistence type="inferred from homology"/>
<name>A0A7N5P5A3_AILME</name>
<dbReference type="Pfam" id="PF14975">
    <property type="entry name" value="DUF4512"/>
    <property type="match status" value="1"/>
</dbReference>
<dbReference type="AlphaFoldDB" id="A0A7N5P5A3"/>
<sequence length="76" mass="8692">MVYISCVVVPVLPWIYKIFLERYLCLLISPFVSHMWPRKALRESHDEDKGKVDYAGTDINGLPTKGPTETSGKRPK</sequence>
<feature type="compositionally biased region" description="Basic and acidic residues" evidence="4">
    <location>
        <begin position="43"/>
        <end position="52"/>
    </location>
</feature>
<reference evidence="5 6" key="1">
    <citation type="journal article" date="2010" name="Nature">
        <title>The sequence and de novo assembly of the giant panda genome.</title>
        <authorList>
            <person name="Li R."/>
            <person name="Fan W."/>
            <person name="Tian G."/>
            <person name="Zhu H."/>
            <person name="He L."/>
            <person name="Cai J."/>
            <person name="Huang Q."/>
            <person name="Cai Q."/>
            <person name="Li B."/>
            <person name="Bai Y."/>
            <person name="Zhang Z."/>
            <person name="Zhang Y."/>
            <person name="Wang W."/>
            <person name="Li J."/>
            <person name="Wei F."/>
            <person name="Li H."/>
            <person name="Jian M."/>
            <person name="Li J."/>
            <person name="Zhang Z."/>
            <person name="Nielsen R."/>
            <person name="Li D."/>
            <person name="Gu W."/>
            <person name="Yang Z."/>
            <person name="Xuan Z."/>
            <person name="Ryder O.A."/>
            <person name="Leung F.C."/>
            <person name="Zhou Y."/>
            <person name="Cao J."/>
            <person name="Sun X."/>
            <person name="Fu Y."/>
            <person name="Fang X."/>
            <person name="Guo X."/>
            <person name="Wang B."/>
            <person name="Hou R."/>
            <person name="Shen F."/>
            <person name="Mu B."/>
            <person name="Ni P."/>
            <person name="Lin R."/>
            <person name="Qian W."/>
            <person name="Wang G."/>
            <person name="Yu C."/>
            <person name="Nie W."/>
            <person name="Wang J."/>
            <person name="Wu Z."/>
            <person name="Liang H."/>
            <person name="Min J."/>
            <person name="Wu Q."/>
            <person name="Cheng S."/>
            <person name="Ruan J."/>
            <person name="Wang M."/>
            <person name="Shi Z."/>
            <person name="Wen M."/>
            <person name="Liu B."/>
            <person name="Ren X."/>
            <person name="Zheng H."/>
            <person name="Dong D."/>
            <person name="Cook K."/>
            <person name="Shan G."/>
            <person name="Zhang H."/>
            <person name="Kosiol C."/>
            <person name="Xie X."/>
            <person name="Lu Z."/>
            <person name="Zheng H."/>
            <person name="Li Y."/>
            <person name="Steiner C.C."/>
            <person name="Lam T.T."/>
            <person name="Lin S."/>
            <person name="Zhang Q."/>
            <person name="Li G."/>
            <person name="Tian J."/>
            <person name="Gong T."/>
            <person name="Liu H."/>
            <person name="Zhang D."/>
            <person name="Fang L."/>
            <person name="Ye C."/>
            <person name="Zhang J."/>
            <person name="Hu W."/>
            <person name="Xu A."/>
            <person name="Ren Y."/>
            <person name="Zhang G."/>
            <person name="Bruford M.W."/>
            <person name="Li Q."/>
            <person name="Ma L."/>
            <person name="Guo Y."/>
            <person name="An N."/>
            <person name="Hu Y."/>
            <person name="Zheng Y."/>
            <person name="Shi Y."/>
            <person name="Li Z."/>
            <person name="Liu Q."/>
            <person name="Chen Y."/>
            <person name="Zhao J."/>
            <person name="Qu N."/>
            <person name="Zhao S."/>
            <person name="Tian F."/>
            <person name="Wang X."/>
            <person name="Wang H."/>
            <person name="Xu L."/>
            <person name="Liu X."/>
            <person name="Vinar T."/>
            <person name="Wang Y."/>
            <person name="Lam T.W."/>
            <person name="Yiu S.M."/>
            <person name="Liu S."/>
            <person name="Zhang H."/>
            <person name="Li D."/>
            <person name="Huang Y."/>
            <person name="Wang X."/>
            <person name="Yang G."/>
            <person name="Jiang Z."/>
            <person name="Wang J."/>
            <person name="Qin N."/>
            <person name="Li L."/>
            <person name="Li J."/>
            <person name="Bolund L."/>
            <person name="Kristiansen K."/>
            <person name="Wong G.K."/>
            <person name="Olson M."/>
            <person name="Zhang X."/>
            <person name="Li S."/>
            <person name="Yang H."/>
            <person name="Wang J."/>
            <person name="Wang J."/>
        </authorList>
    </citation>
    <scope>NUCLEOTIDE SEQUENCE [LARGE SCALE GENOMIC DNA]</scope>
</reference>
<comment type="subunit">
    <text evidence="3">Interacts with DERL1 and AMFR.</text>
</comment>
<dbReference type="Proteomes" id="UP000008912">
    <property type="component" value="Unassembled WGS sequence"/>
</dbReference>
<protein>
    <submittedName>
        <fullName evidence="5">Uncharacterized protein</fullName>
    </submittedName>
</protein>
<reference evidence="5" key="2">
    <citation type="submission" date="2025-08" db="UniProtKB">
        <authorList>
            <consortium name="Ensembl"/>
        </authorList>
    </citation>
    <scope>IDENTIFICATION</scope>
</reference>
<comment type="function">
    <text evidence="1">May activate the NF-kappa-B signaling pathway.</text>
</comment>
<dbReference type="Ensembl" id="ENSAMET00000035501.1">
    <property type="protein sequence ID" value="ENSAMEP00000031021.1"/>
    <property type="gene ID" value="ENSAMEG00000009510.2"/>
</dbReference>
<dbReference type="InterPro" id="IPR026776">
    <property type="entry name" value="UPF0729_C18orf32-like"/>
</dbReference>
<keyword evidence="6" id="KW-1185">Reference proteome</keyword>
<evidence type="ECO:0000256" key="2">
    <source>
        <dbReference type="ARBA" id="ARBA00007959"/>
    </source>
</evidence>
<dbReference type="PANTHER" id="PTHR13456">
    <property type="entry name" value="UPF0729 PROTEIN C18ORF32"/>
    <property type="match status" value="1"/>
</dbReference>
<reference evidence="5" key="3">
    <citation type="submission" date="2025-09" db="UniProtKB">
        <authorList>
            <consortium name="Ensembl"/>
        </authorList>
    </citation>
    <scope>IDENTIFICATION</scope>
</reference>
<dbReference type="PANTHER" id="PTHR13456:SF0">
    <property type="entry name" value="UPF0729 PROTEIN C18ORF32"/>
    <property type="match status" value="1"/>
</dbReference>
<evidence type="ECO:0000313" key="6">
    <source>
        <dbReference type="Proteomes" id="UP000008912"/>
    </source>
</evidence>
<organism evidence="5 6">
    <name type="scientific">Ailuropoda melanoleuca</name>
    <name type="common">Giant panda</name>
    <dbReference type="NCBI Taxonomy" id="9646"/>
    <lineage>
        <taxon>Eukaryota</taxon>
        <taxon>Metazoa</taxon>
        <taxon>Chordata</taxon>
        <taxon>Craniata</taxon>
        <taxon>Vertebrata</taxon>
        <taxon>Euteleostomi</taxon>
        <taxon>Mammalia</taxon>
        <taxon>Eutheria</taxon>
        <taxon>Laurasiatheria</taxon>
        <taxon>Carnivora</taxon>
        <taxon>Caniformia</taxon>
        <taxon>Ursidae</taxon>
        <taxon>Ailuropoda</taxon>
    </lineage>
</organism>
<accession>A0A7N5P5A3</accession>
<evidence type="ECO:0000256" key="4">
    <source>
        <dbReference type="SAM" id="MobiDB-lite"/>
    </source>
</evidence>
<comment type="similarity">
    <text evidence="2">Belongs to the UPF0729 family.</text>
</comment>
<feature type="region of interest" description="Disordered" evidence="4">
    <location>
        <begin position="43"/>
        <end position="76"/>
    </location>
</feature>